<comment type="caution">
    <text evidence="1">The sequence shown here is derived from an EMBL/GenBank/DDBJ whole genome shotgun (WGS) entry which is preliminary data.</text>
</comment>
<dbReference type="EMBL" id="BQNB010013658">
    <property type="protein sequence ID" value="GJT18690.1"/>
    <property type="molecule type" value="Genomic_DNA"/>
</dbReference>
<accession>A0ABQ5BUZ3</accession>
<evidence type="ECO:0000313" key="2">
    <source>
        <dbReference type="Proteomes" id="UP001151760"/>
    </source>
</evidence>
<proteinExistence type="predicted"/>
<sequence length="206" mass="23568">MFFFLLIPSARADSQGREYKLFCFGIDHQVEKSSGSTTSHSDLSLLKYESFHFDLSIDPLPPVDRSDSHLEEFADELAHIISSPEYDCFYFDIEPDLGELTILFDKNISETLTKDLKVHELNDFPHFLFDCESIFSEKFSEIDLLVLFPSGKKTKFSITINGVHSKRFSILLLDDFSPILFVKDFLFLSNPSEIDTFTKFSISGSS</sequence>
<reference evidence="1" key="2">
    <citation type="submission" date="2022-01" db="EMBL/GenBank/DDBJ databases">
        <authorList>
            <person name="Yamashiro T."/>
            <person name="Shiraishi A."/>
            <person name="Satake H."/>
            <person name="Nakayama K."/>
        </authorList>
    </citation>
    <scope>NUCLEOTIDE SEQUENCE</scope>
</reference>
<dbReference type="Proteomes" id="UP001151760">
    <property type="component" value="Unassembled WGS sequence"/>
</dbReference>
<gene>
    <name evidence="1" type="ORF">Tco_0877396</name>
</gene>
<evidence type="ECO:0000313" key="1">
    <source>
        <dbReference type="EMBL" id="GJT18690.1"/>
    </source>
</evidence>
<keyword evidence="2" id="KW-1185">Reference proteome</keyword>
<organism evidence="1 2">
    <name type="scientific">Tanacetum coccineum</name>
    <dbReference type="NCBI Taxonomy" id="301880"/>
    <lineage>
        <taxon>Eukaryota</taxon>
        <taxon>Viridiplantae</taxon>
        <taxon>Streptophyta</taxon>
        <taxon>Embryophyta</taxon>
        <taxon>Tracheophyta</taxon>
        <taxon>Spermatophyta</taxon>
        <taxon>Magnoliopsida</taxon>
        <taxon>eudicotyledons</taxon>
        <taxon>Gunneridae</taxon>
        <taxon>Pentapetalae</taxon>
        <taxon>asterids</taxon>
        <taxon>campanulids</taxon>
        <taxon>Asterales</taxon>
        <taxon>Asteraceae</taxon>
        <taxon>Asteroideae</taxon>
        <taxon>Anthemideae</taxon>
        <taxon>Anthemidinae</taxon>
        <taxon>Tanacetum</taxon>
    </lineage>
</organism>
<protein>
    <submittedName>
        <fullName evidence="1">Uncharacterized protein</fullName>
    </submittedName>
</protein>
<reference evidence="1" key="1">
    <citation type="journal article" date="2022" name="Int. J. Mol. Sci.">
        <title>Draft Genome of Tanacetum Coccineum: Genomic Comparison of Closely Related Tanacetum-Family Plants.</title>
        <authorList>
            <person name="Yamashiro T."/>
            <person name="Shiraishi A."/>
            <person name="Nakayama K."/>
            <person name="Satake H."/>
        </authorList>
    </citation>
    <scope>NUCLEOTIDE SEQUENCE</scope>
</reference>
<name>A0ABQ5BUZ3_9ASTR</name>